<evidence type="ECO:0000313" key="1">
    <source>
        <dbReference type="EMBL" id="KAK9216040.1"/>
    </source>
</evidence>
<gene>
    <name evidence="1" type="ORF">WN944_008047</name>
</gene>
<organism evidence="1 2">
    <name type="scientific">Citrus x changshan-huyou</name>
    <dbReference type="NCBI Taxonomy" id="2935761"/>
    <lineage>
        <taxon>Eukaryota</taxon>
        <taxon>Viridiplantae</taxon>
        <taxon>Streptophyta</taxon>
        <taxon>Embryophyta</taxon>
        <taxon>Tracheophyta</taxon>
        <taxon>Spermatophyta</taxon>
        <taxon>Magnoliopsida</taxon>
        <taxon>eudicotyledons</taxon>
        <taxon>Gunneridae</taxon>
        <taxon>Pentapetalae</taxon>
        <taxon>rosids</taxon>
        <taxon>malvids</taxon>
        <taxon>Sapindales</taxon>
        <taxon>Rutaceae</taxon>
        <taxon>Aurantioideae</taxon>
        <taxon>Citrus</taxon>
    </lineage>
</organism>
<accession>A0AAP0MTK3</accession>
<evidence type="ECO:0000313" key="2">
    <source>
        <dbReference type="Proteomes" id="UP001428341"/>
    </source>
</evidence>
<comment type="caution">
    <text evidence="1">The sequence shown here is derived from an EMBL/GenBank/DDBJ whole genome shotgun (WGS) entry which is preliminary data.</text>
</comment>
<dbReference type="EMBL" id="JBCGBO010000003">
    <property type="protein sequence ID" value="KAK9216040.1"/>
    <property type="molecule type" value="Genomic_DNA"/>
</dbReference>
<reference evidence="1 2" key="1">
    <citation type="submission" date="2024-05" db="EMBL/GenBank/DDBJ databases">
        <title>Haplotype-resolved chromosome-level genome assembly of Huyou (Citrus changshanensis).</title>
        <authorList>
            <person name="Miao C."/>
            <person name="Chen W."/>
            <person name="Wu Y."/>
            <person name="Wang L."/>
            <person name="Zhao S."/>
            <person name="Grierson D."/>
            <person name="Xu C."/>
            <person name="Chen K."/>
        </authorList>
    </citation>
    <scope>NUCLEOTIDE SEQUENCE [LARGE SCALE GENOMIC DNA]</scope>
    <source>
        <strain evidence="1">01-14</strain>
        <tissue evidence="1">Leaf</tissue>
    </source>
</reference>
<protein>
    <submittedName>
        <fullName evidence="1">Uncharacterized protein</fullName>
    </submittedName>
</protein>
<keyword evidence="2" id="KW-1185">Reference proteome</keyword>
<proteinExistence type="predicted"/>
<name>A0AAP0MTK3_9ROSI</name>
<sequence>MGKTNKERDKNFGQEQIQHTGRVLTVACRFRKRFLLGSVWSRQKELGLASRMRIEILKSFHGSLLNQSSNYHVQISPSNQRPRPRLCYASKLIWAFIDKPKTRWSRETSKTWN</sequence>
<dbReference type="AlphaFoldDB" id="A0AAP0MTK3"/>
<dbReference type="Proteomes" id="UP001428341">
    <property type="component" value="Unassembled WGS sequence"/>
</dbReference>